<evidence type="ECO:0000256" key="1">
    <source>
        <dbReference type="SAM" id="MobiDB-lite"/>
    </source>
</evidence>
<reference evidence="2" key="2">
    <citation type="submission" date="2025-08" db="UniProtKB">
        <authorList>
            <consortium name="Ensembl"/>
        </authorList>
    </citation>
    <scope>IDENTIFICATION</scope>
    <source>
        <strain evidence="2">Thoroughbred</strain>
    </source>
</reference>
<dbReference type="InParanoid" id="A0A5F5PKM6"/>
<dbReference type="Bgee" id="ENSECAG00000042051">
    <property type="expression patterns" value="Expressed in leukocyte and 23 other cell types or tissues"/>
</dbReference>
<organism evidence="2 3">
    <name type="scientific">Equus caballus</name>
    <name type="common">Horse</name>
    <dbReference type="NCBI Taxonomy" id="9796"/>
    <lineage>
        <taxon>Eukaryota</taxon>
        <taxon>Metazoa</taxon>
        <taxon>Chordata</taxon>
        <taxon>Craniata</taxon>
        <taxon>Vertebrata</taxon>
        <taxon>Euteleostomi</taxon>
        <taxon>Mammalia</taxon>
        <taxon>Eutheria</taxon>
        <taxon>Laurasiatheria</taxon>
        <taxon>Perissodactyla</taxon>
        <taxon>Equidae</taxon>
        <taxon>Equus</taxon>
    </lineage>
</organism>
<accession>A0A5F5PKM6</accession>
<sequence>MANLMPPYQLEGKGAWGRCVPPPRSIRSLGVQEPGARFSAAAASLPRTPTRRASCSHTGGPRLATPTRPLQSSCRSAQWRSYEWHDLPELGSRQSHRVWTPGKILLEGEAGRGCCIHANLPVSLESPNHSAANWLRDVAGCRFPMGLCGTLLPSD</sequence>
<dbReference type="GeneTree" id="ENSGT00860000136081"/>
<name>A0A5F5PKM6_HORSE</name>
<evidence type="ECO:0000313" key="3">
    <source>
        <dbReference type="Proteomes" id="UP000002281"/>
    </source>
</evidence>
<evidence type="ECO:0000313" key="2">
    <source>
        <dbReference type="Ensembl" id="ENSECAP00000049145.1"/>
    </source>
</evidence>
<dbReference type="Proteomes" id="UP000002281">
    <property type="component" value="Chromosome 20"/>
</dbReference>
<reference evidence="2" key="3">
    <citation type="submission" date="2025-09" db="UniProtKB">
        <authorList>
            <consortium name="Ensembl"/>
        </authorList>
    </citation>
    <scope>IDENTIFICATION</scope>
    <source>
        <strain evidence="2">Thoroughbred</strain>
    </source>
</reference>
<dbReference type="AlphaFoldDB" id="A0A5F5PKM6"/>
<proteinExistence type="predicted"/>
<reference evidence="2 3" key="1">
    <citation type="journal article" date="2009" name="Science">
        <title>Genome sequence, comparative analysis, and population genetics of the domestic horse.</title>
        <authorList>
            <consortium name="Broad Institute Genome Sequencing Platform"/>
            <consortium name="Broad Institute Whole Genome Assembly Team"/>
            <person name="Wade C.M."/>
            <person name="Giulotto E."/>
            <person name="Sigurdsson S."/>
            <person name="Zoli M."/>
            <person name="Gnerre S."/>
            <person name="Imsland F."/>
            <person name="Lear T.L."/>
            <person name="Adelson D.L."/>
            <person name="Bailey E."/>
            <person name="Bellone R.R."/>
            <person name="Bloecker H."/>
            <person name="Distl O."/>
            <person name="Edgar R.C."/>
            <person name="Garber M."/>
            <person name="Leeb T."/>
            <person name="Mauceli E."/>
            <person name="MacLeod J.N."/>
            <person name="Penedo M.C.T."/>
            <person name="Raison J.M."/>
            <person name="Sharpe T."/>
            <person name="Vogel J."/>
            <person name="Andersson L."/>
            <person name="Antczak D.F."/>
            <person name="Biagi T."/>
            <person name="Binns M.M."/>
            <person name="Chowdhary B.P."/>
            <person name="Coleman S.J."/>
            <person name="Della Valle G."/>
            <person name="Fryc S."/>
            <person name="Guerin G."/>
            <person name="Hasegawa T."/>
            <person name="Hill E.W."/>
            <person name="Jurka J."/>
            <person name="Kiialainen A."/>
            <person name="Lindgren G."/>
            <person name="Liu J."/>
            <person name="Magnani E."/>
            <person name="Mickelson J.R."/>
            <person name="Murray J."/>
            <person name="Nergadze S.G."/>
            <person name="Onofrio R."/>
            <person name="Pedroni S."/>
            <person name="Piras M.F."/>
            <person name="Raudsepp T."/>
            <person name="Rocchi M."/>
            <person name="Roeed K.H."/>
            <person name="Ryder O.A."/>
            <person name="Searle S."/>
            <person name="Skow L."/>
            <person name="Swinburne J.E."/>
            <person name="Syvaenen A.C."/>
            <person name="Tozaki T."/>
            <person name="Valberg S.J."/>
            <person name="Vaudin M."/>
            <person name="White J.R."/>
            <person name="Zody M.C."/>
            <person name="Lander E.S."/>
            <person name="Lindblad-Toh K."/>
        </authorList>
    </citation>
    <scope>NUCLEOTIDE SEQUENCE [LARGE SCALE GENOMIC DNA]</scope>
    <source>
        <strain evidence="2 3">Thoroughbred</strain>
    </source>
</reference>
<keyword evidence="3" id="KW-1185">Reference proteome</keyword>
<dbReference type="Ensembl" id="ENSECAT00000068140.1">
    <property type="protein sequence ID" value="ENSECAP00000049145.1"/>
    <property type="gene ID" value="ENSECAG00000042051.1"/>
</dbReference>
<feature type="region of interest" description="Disordered" evidence="1">
    <location>
        <begin position="49"/>
        <end position="70"/>
    </location>
</feature>
<dbReference type="OMA" id="WHDLPEL"/>
<dbReference type="PaxDb" id="9796-ENSECAP00000049145"/>
<protein>
    <submittedName>
        <fullName evidence="2">Uncharacterized protein</fullName>
    </submittedName>
</protein>